<dbReference type="Gene3D" id="2.40.170.20">
    <property type="entry name" value="TonB-dependent receptor, beta-barrel domain"/>
    <property type="match status" value="1"/>
</dbReference>
<dbReference type="GO" id="GO:0009279">
    <property type="term" value="C:cell outer membrane"/>
    <property type="evidence" value="ECO:0007669"/>
    <property type="project" value="UniProtKB-SubCell"/>
</dbReference>
<dbReference type="AlphaFoldDB" id="A0A4S8FE68"/>
<dbReference type="SMART" id="SM00965">
    <property type="entry name" value="STN"/>
    <property type="match status" value="1"/>
</dbReference>
<dbReference type="InterPro" id="IPR037066">
    <property type="entry name" value="Plug_dom_sf"/>
</dbReference>
<dbReference type="InterPro" id="IPR039426">
    <property type="entry name" value="TonB-dep_rcpt-like"/>
</dbReference>
<reference evidence="18 19" key="1">
    <citation type="journal article" date="2015" name="Antonie Van Leeuwenhoek">
        <title>Lampropedia puyangensis sp. nov., isolated from symptomatic bark of Populus ? euramericana canker and emended description of Lampropedia hyalina (Ehrenberg 1832) Lee et al. 2004.</title>
        <authorList>
            <person name="Li Y."/>
            <person name="Wang T."/>
            <person name="Piao C.G."/>
            <person name="Wang L.F."/>
            <person name="Tian G.Z."/>
            <person name="Zhu T.H."/>
            <person name="Guo M.W."/>
        </authorList>
    </citation>
    <scope>NUCLEOTIDE SEQUENCE [LARGE SCALE GENOMIC DNA]</scope>
    <source>
        <strain evidence="18 19">2-bin</strain>
    </source>
</reference>
<comment type="similarity">
    <text evidence="2 14 15">Belongs to the TonB-dependent receptor family.</text>
</comment>
<dbReference type="PANTHER" id="PTHR32552:SF74">
    <property type="entry name" value="HYDROXAMATE SIDEROPHORE RECEPTOR FHUE"/>
    <property type="match status" value="1"/>
</dbReference>
<evidence type="ECO:0000256" key="11">
    <source>
        <dbReference type="ARBA" id="ARBA00023136"/>
    </source>
</evidence>
<proteinExistence type="inferred from homology"/>
<dbReference type="SUPFAM" id="SSF56935">
    <property type="entry name" value="Porins"/>
    <property type="match status" value="1"/>
</dbReference>
<dbReference type="GO" id="GO:0038023">
    <property type="term" value="F:signaling receptor activity"/>
    <property type="evidence" value="ECO:0007669"/>
    <property type="project" value="InterPro"/>
</dbReference>
<keyword evidence="12 18" id="KW-0675">Receptor</keyword>
<dbReference type="Gene3D" id="2.170.130.10">
    <property type="entry name" value="TonB-dependent receptor, plug domain"/>
    <property type="match status" value="1"/>
</dbReference>
<protein>
    <submittedName>
        <fullName evidence="18">TonB-dependent siderophore receptor</fullName>
    </submittedName>
</protein>
<dbReference type="InterPro" id="IPR036942">
    <property type="entry name" value="Beta-barrel_TonB_sf"/>
</dbReference>
<evidence type="ECO:0000256" key="15">
    <source>
        <dbReference type="RuleBase" id="RU003357"/>
    </source>
</evidence>
<keyword evidence="8" id="KW-0408">Iron</keyword>
<dbReference type="PANTHER" id="PTHR32552">
    <property type="entry name" value="FERRICHROME IRON RECEPTOR-RELATED"/>
    <property type="match status" value="1"/>
</dbReference>
<dbReference type="Gene3D" id="3.55.50.30">
    <property type="match status" value="1"/>
</dbReference>
<evidence type="ECO:0000313" key="18">
    <source>
        <dbReference type="EMBL" id="THU05519.1"/>
    </source>
</evidence>
<dbReference type="Proteomes" id="UP000308917">
    <property type="component" value="Unassembled WGS sequence"/>
</dbReference>
<keyword evidence="4 14" id="KW-1134">Transmembrane beta strand</keyword>
<keyword evidence="5" id="KW-0410">Iron transport</keyword>
<dbReference type="GO" id="GO:0015891">
    <property type="term" value="P:siderophore transport"/>
    <property type="evidence" value="ECO:0007669"/>
    <property type="project" value="InterPro"/>
</dbReference>
<evidence type="ECO:0000256" key="4">
    <source>
        <dbReference type="ARBA" id="ARBA00022452"/>
    </source>
</evidence>
<gene>
    <name evidence="18" type="ORF">E9531_00575</name>
</gene>
<sequence length="789" mass="85736">MLCPNVLAQTSAKATAAANITLHVPAQALGPALNTLAQQAGAQVLFAAHLTEGKFAPALQGNFSLEQALSRLLEGSGLVAKRSGNAWQIQPSGKQTGANEASLPEVTVTASAHSSGTTEGTGSYGSRAATIGKSEQALKEIPQSVTVVTRQRLDDQNLNSISEVMENTTGIMISEVADGGRNYSARGFKIANVQYDGLPLSRGYYGVGNSFSGSTAHLDRVEVLRGAQGLFEGAGSPSGSINLVRKRPTVEKQVLLEARARSWGHYGGMLDAGSALNTDGSLRARAVLDYDAKDSFIDVVDEKNTNAYLAVDYDLTSDTTLGAGVLIARVRSTPFFGGLPRYSDGRSLDLPRSTFLGANWNRWDRDETQFFADVAQRINADWQLKVAAAYVRETSLTTVMDSTGAVDPITLNGAVGNAWNYDKSSRHMGLDAHINGRFDLLGMNQQLTAGVSLSRLRSNDRIAYAYGLGDIDVFNPNPDVALPSEFPDTQRQSRYAPHTQKGVYAQLRSEITPRLTLVSGGRISWFESLFTTQATTWYSASNAKKSGEFTPFLGVVYALTPQWSTYASYADVFQPQTTTAQDGSVLKPIVGANYEAGIKGELLDGRLNASLALYRIDQTNRAIEDRDAGRVCDGGYCYRAAGKVRSQGVEAELHGALTPHWQISAGYTYNRNKYVRDPANAGQTFNEDTPRHLLRVWSDYRLPGEWNGVSFGAGVSAQSAMANSISGVRRPAYSIWNSRIAYDFNRQWSLALSINNIFDKTYYEYASYIENRNNYGTPRNALLTLRGKF</sequence>
<accession>A0A4S8FE68</accession>
<evidence type="ECO:0000256" key="3">
    <source>
        <dbReference type="ARBA" id="ARBA00022448"/>
    </source>
</evidence>
<evidence type="ECO:0000256" key="9">
    <source>
        <dbReference type="ARBA" id="ARBA00023065"/>
    </source>
</evidence>
<evidence type="ECO:0000256" key="10">
    <source>
        <dbReference type="ARBA" id="ARBA00023077"/>
    </source>
</evidence>
<dbReference type="OrthoDB" id="174652at2"/>
<keyword evidence="19" id="KW-1185">Reference proteome</keyword>
<evidence type="ECO:0000256" key="2">
    <source>
        <dbReference type="ARBA" id="ARBA00009810"/>
    </source>
</evidence>
<evidence type="ECO:0000256" key="8">
    <source>
        <dbReference type="ARBA" id="ARBA00023004"/>
    </source>
</evidence>
<dbReference type="InterPro" id="IPR000531">
    <property type="entry name" value="Beta-barrel_TonB"/>
</dbReference>
<dbReference type="EMBL" id="STFG01000001">
    <property type="protein sequence ID" value="THU05519.1"/>
    <property type="molecule type" value="Genomic_DNA"/>
</dbReference>
<dbReference type="CDD" id="cd01347">
    <property type="entry name" value="ligand_gated_channel"/>
    <property type="match status" value="1"/>
</dbReference>
<dbReference type="GO" id="GO:0015344">
    <property type="term" value="F:siderophore uptake transmembrane transporter activity"/>
    <property type="evidence" value="ECO:0007669"/>
    <property type="project" value="TreeGrafter"/>
</dbReference>
<feature type="compositionally biased region" description="Low complexity" evidence="16">
    <location>
        <begin position="109"/>
        <end position="126"/>
    </location>
</feature>
<comment type="subcellular location">
    <subcellularLocation>
        <location evidence="1 14">Cell outer membrane</location>
        <topology evidence="1 14">Multi-pass membrane protein</topology>
    </subcellularLocation>
</comment>
<evidence type="ECO:0000256" key="5">
    <source>
        <dbReference type="ARBA" id="ARBA00022496"/>
    </source>
</evidence>
<keyword evidence="13 14" id="KW-0998">Cell outer membrane</keyword>
<organism evidence="18 19">
    <name type="scientific">Lampropedia puyangensis</name>
    <dbReference type="NCBI Taxonomy" id="1330072"/>
    <lineage>
        <taxon>Bacteria</taxon>
        <taxon>Pseudomonadati</taxon>
        <taxon>Pseudomonadota</taxon>
        <taxon>Betaproteobacteria</taxon>
        <taxon>Burkholderiales</taxon>
        <taxon>Comamonadaceae</taxon>
        <taxon>Lampropedia</taxon>
    </lineage>
</organism>
<dbReference type="NCBIfam" id="TIGR01783">
    <property type="entry name" value="TonB-siderophor"/>
    <property type="match status" value="1"/>
</dbReference>
<dbReference type="InterPro" id="IPR012910">
    <property type="entry name" value="Plug_dom"/>
</dbReference>
<dbReference type="InterPro" id="IPR010105">
    <property type="entry name" value="TonB_sidphr_rcpt"/>
</dbReference>
<evidence type="ECO:0000256" key="12">
    <source>
        <dbReference type="ARBA" id="ARBA00023170"/>
    </source>
</evidence>
<evidence type="ECO:0000256" key="1">
    <source>
        <dbReference type="ARBA" id="ARBA00004571"/>
    </source>
</evidence>
<evidence type="ECO:0000256" key="7">
    <source>
        <dbReference type="ARBA" id="ARBA00022729"/>
    </source>
</evidence>
<comment type="caution">
    <text evidence="18">The sequence shown here is derived from an EMBL/GenBank/DDBJ whole genome shotgun (WGS) entry which is preliminary data.</text>
</comment>
<evidence type="ECO:0000256" key="6">
    <source>
        <dbReference type="ARBA" id="ARBA00022692"/>
    </source>
</evidence>
<dbReference type="Pfam" id="PF07660">
    <property type="entry name" value="STN"/>
    <property type="match status" value="1"/>
</dbReference>
<dbReference type="Pfam" id="PF07715">
    <property type="entry name" value="Plug"/>
    <property type="match status" value="1"/>
</dbReference>
<keyword evidence="6 14" id="KW-0812">Transmembrane</keyword>
<keyword evidence="10 15" id="KW-0798">TonB box</keyword>
<name>A0A4S8FE68_9BURK</name>
<keyword evidence="9" id="KW-0406">Ion transport</keyword>
<evidence type="ECO:0000256" key="14">
    <source>
        <dbReference type="PROSITE-ProRule" id="PRU01360"/>
    </source>
</evidence>
<feature type="region of interest" description="Disordered" evidence="16">
    <location>
        <begin position="106"/>
        <end position="127"/>
    </location>
</feature>
<dbReference type="PROSITE" id="PS52016">
    <property type="entry name" value="TONB_DEPENDENT_REC_3"/>
    <property type="match status" value="1"/>
</dbReference>
<keyword evidence="7" id="KW-0732">Signal</keyword>
<keyword evidence="11 14" id="KW-0472">Membrane</keyword>
<keyword evidence="3 14" id="KW-0813">Transport</keyword>
<evidence type="ECO:0000256" key="16">
    <source>
        <dbReference type="SAM" id="MobiDB-lite"/>
    </source>
</evidence>
<feature type="domain" description="Secretin/TonB short N-terminal" evidence="17">
    <location>
        <begin position="42"/>
        <end position="92"/>
    </location>
</feature>
<evidence type="ECO:0000259" key="17">
    <source>
        <dbReference type="SMART" id="SM00965"/>
    </source>
</evidence>
<evidence type="ECO:0000256" key="13">
    <source>
        <dbReference type="ARBA" id="ARBA00023237"/>
    </source>
</evidence>
<evidence type="ECO:0000313" key="19">
    <source>
        <dbReference type="Proteomes" id="UP000308917"/>
    </source>
</evidence>
<dbReference type="Pfam" id="PF00593">
    <property type="entry name" value="TonB_dep_Rec_b-barrel"/>
    <property type="match status" value="1"/>
</dbReference>
<dbReference type="InterPro" id="IPR011662">
    <property type="entry name" value="Secretin/TonB_short_N"/>
</dbReference>
<dbReference type="FunFam" id="2.170.130.10:FF:000010">
    <property type="entry name" value="Ferripyoverdine receptor"/>
    <property type="match status" value="1"/>
</dbReference>